<dbReference type="InterPro" id="IPR006600">
    <property type="entry name" value="HTH_CenpB_DNA-bd_dom"/>
</dbReference>
<feature type="region of interest" description="Disordered" evidence="20">
    <location>
        <begin position="766"/>
        <end position="801"/>
    </location>
</feature>
<evidence type="ECO:0000256" key="16">
    <source>
        <dbReference type="ARBA" id="ARBA00037573"/>
    </source>
</evidence>
<dbReference type="PROSITE" id="PS50835">
    <property type="entry name" value="IG_LIKE"/>
    <property type="match status" value="4"/>
</dbReference>
<dbReference type="Pfam" id="PF03184">
    <property type="entry name" value="DDE_1"/>
    <property type="match status" value="1"/>
</dbReference>
<dbReference type="InterPro" id="IPR036397">
    <property type="entry name" value="RNaseH_sf"/>
</dbReference>
<keyword evidence="7 21" id="KW-0732">Signal</keyword>
<evidence type="ECO:0000256" key="10">
    <source>
        <dbReference type="ARBA" id="ARBA00022989"/>
    </source>
</evidence>
<dbReference type="Pfam" id="PF07679">
    <property type="entry name" value="I-set"/>
    <property type="match status" value="1"/>
</dbReference>
<keyword evidence="4" id="KW-1003">Cell membrane</keyword>
<feature type="compositionally biased region" description="Polar residues" evidence="20">
    <location>
        <begin position="786"/>
        <end position="801"/>
    </location>
</feature>
<dbReference type="CDD" id="cd00063">
    <property type="entry name" value="FN3"/>
    <property type="match status" value="2"/>
</dbReference>
<evidence type="ECO:0000256" key="15">
    <source>
        <dbReference type="ARBA" id="ARBA00023319"/>
    </source>
</evidence>
<dbReference type="GO" id="GO:0005634">
    <property type="term" value="C:nucleus"/>
    <property type="evidence" value="ECO:0007669"/>
    <property type="project" value="UniProtKB-SubCell"/>
</dbReference>
<evidence type="ECO:0000256" key="1">
    <source>
        <dbReference type="ARBA" id="ARBA00004123"/>
    </source>
</evidence>
<evidence type="ECO:0000313" key="25">
    <source>
        <dbReference type="EMBL" id="KAL0266934.1"/>
    </source>
</evidence>
<evidence type="ECO:0000256" key="20">
    <source>
        <dbReference type="SAM" id="MobiDB-lite"/>
    </source>
</evidence>
<evidence type="ECO:0000256" key="11">
    <source>
        <dbReference type="ARBA" id="ARBA00023125"/>
    </source>
</evidence>
<feature type="domain" description="Ig-like" evidence="22">
    <location>
        <begin position="25"/>
        <end position="108"/>
    </location>
</feature>
<evidence type="ECO:0000256" key="19">
    <source>
        <dbReference type="ARBA" id="ARBA00041099"/>
    </source>
</evidence>
<feature type="chain" id="PRO_5043721854" description="Interference hedgehog" evidence="21">
    <location>
        <begin position="22"/>
        <end position="1401"/>
    </location>
</feature>
<dbReference type="InterPro" id="IPR003961">
    <property type="entry name" value="FN3_dom"/>
</dbReference>
<evidence type="ECO:0000256" key="21">
    <source>
        <dbReference type="SAM" id="SignalP"/>
    </source>
</evidence>
<evidence type="ECO:0000256" key="14">
    <source>
        <dbReference type="ARBA" id="ARBA00023180"/>
    </source>
</evidence>
<dbReference type="Pfam" id="PF00041">
    <property type="entry name" value="fn3"/>
    <property type="match status" value="2"/>
</dbReference>
<feature type="domain" description="Ig-like" evidence="22">
    <location>
        <begin position="212"/>
        <end position="293"/>
    </location>
</feature>
<evidence type="ECO:0000256" key="5">
    <source>
        <dbReference type="ARBA" id="ARBA00022674"/>
    </source>
</evidence>
<reference evidence="25" key="1">
    <citation type="journal article" date="2024" name="Gigascience">
        <title>Chromosome-level genome of the poultry shaft louse Menopon gallinae provides insight into the host-switching and adaptive evolution of parasitic lice.</title>
        <authorList>
            <person name="Xu Y."/>
            <person name="Ma L."/>
            <person name="Liu S."/>
            <person name="Liang Y."/>
            <person name="Liu Q."/>
            <person name="He Z."/>
            <person name="Tian L."/>
            <person name="Duan Y."/>
            <person name="Cai W."/>
            <person name="Li H."/>
            <person name="Song F."/>
        </authorList>
    </citation>
    <scope>NUCLEOTIDE SEQUENCE</scope>
    <source>
        <strain evidence="25">Cailab_2023a</strain>
    </source>
</reference>
<comment type="similarity">
    <text evidence="17">Belongs to the immunoglobulin superfamily. IHOG family.</text>
</comment>
<dbReference type="SMART" id="SM00060">
    <property type="entry name" value="FN3"/>
    <property type="match status" value="2"/>
</dbReference>
<feature type="domain" description="HTH CENPB-type" evidence="24">
    <location>
        <begin position="898"/>
        <end position="981"/>
    </location>
</feature>
<dbReference type="GO" id="GO:0030424">
    <property type="term" value="C:axon"/>
    <property type="evidence" value="ECO:0007669"/>
    <property type="project" value="TreeGrafter"/>
</dbReference>
<keyword evidence="11" id="KW-0238">DNA-binding</keyword>
<feature type="region of interest" description="Disordered" evidence="20">
    <location>
        <begin position="415"/>
        <end position="439"/>
    </location>
</feature>
<keyword evidence="6" id="KW-0812">Transmembrane</keyword>
<evidence type="ECO:0000256" key="9">
    <source>
        <dbReference type="ARBA" id="ARBA00022974"/>
    </source>
</evidence>
<evidence type="ECO:0000256" key="2">
    <source>
        <dbReference type="ARBA" id="ARBA00004236"/>
    </source>
</evidence>
<sequence length="1401" mass="158148">MGDNSCFTLLLIGSLLATLEADVGPKFINNPEPIVVPLGDEVEFECSLDIRADQVKWKHNGRLLPNVFNETAKSQLIFKMDNESQIGDYQCIAWYGASALASNPAKLSLAELGPMPPQSDKYLEVTEGNNVVIKCRVPYSNPAAVIQYFKDNETLQVPQILNTGTLLLTNVTHEDSGRYTCSITNTYVYENAISLPGFDKLTVVRRMGRKSPQFSYPPPNQYNVQAGANVTLECVAYGEPVPRVTWTRRNGSIPWNRSSFVPAGLSLINVDASDEGVYVCKVDNGVSPSLELSIELVLQEPAAVVKGPSDLLVKEGGKARLNCTVRGKPAPKITWLLNGESVKNDSNIITNGSRMHISEVQKRHAGMYQCMAENELGSSFGSSTLQVEPRQFTAKSASDLKGLTRETYHRDEDVLRPHSGNKHKKLKAKSEMVPPTRPNVTRLSDSSVMVRWHVTPNKGLPILFFKVQHRELSNGKGTRWMTSNEDIPPHIGSYEVKDLTPDKYYRFRIAAVYSNMDNELSPNSARFHLHAGTSKQTPAAPRLVHTSAAGPESIQIVWEYQNNSKIPIEGFYVYYRATSTAGDYIKATIEGEWTRSYIITHLNQDTAYDIKLQSFTVNAASEFSEILTQKTEKGPTVSPPPTEPPSTNIESEVNETSKSSNQLYVTLGAVLGGLALLLTLCLGIFFCNKHRHTTSSSQDGDGPDKTSHIQLEPITVNGHLNRGNGHVPKSNGYLSSKMNITSNPLADTDEDKNQNVMEISFITRTSTSTTTTNQSNCTHNHRTSRPEVNSQNKTETASSKIEINHRVSQICEEGYSSSDDFCDTNEAVLQSCALESDNWRKVIPVEMKQEIIRRSECGVKQCDLVKEFGLSKTTIFTILTSKDAIKSAKVAKGVSKLFNEKHRSSIHEEMERLLAIWIKDRQMKGDVTTQNLICHKAKIIYDDLKKNVPGSSSNQDNEDEFKASRGWFFRFKKRCGIHSVPQAGSADKKEAEKFSINFQKCIKDEGYYPQQVFNADETGLFWKRMPSRTFITKEEKKLPGHKAMKDRLTLLFSSNASGDLKIKPLLVYHSENPKIFKKNNVIKSKLPVHWKSNQKAWVTQDIFNEWILETFAPAVKKFLLEKELPLKALLILDNAPSHSKDLEEILQENYPFIKVQYLPPNTTSILQPMDQQVIANFKKLYTRALFNKVFEECEFGGDNMTVRKFWNEKFDVLMAIRLIQKAWEEVSQRTLIFAWKMLVPSWTQEEAVVDDTEVVKDIITVAQRLELEVEEEDVEELIEEHEEELTTEELQALLVQQQDNAQRDASSDDEEQQSKNQPIPTADIKNILVKWKAVQEFTNAHYPDSAEANRINDLYSDTLVRYFRQILEKREKQTTLDRFFMKSSAKKQKMDEDVQDSVDST</sequence>
<comment type="function">
    <text evidence="16">Mediates response to the active Hedgehog (Hh) protein signal in embryos, functioning upstream or at the level of patched (ptc).</text>
</comment>
<dbReference type="SMART" id="SM00409">
    <property type="entry name" value="IG"/>
    <property type="match status" value="4"/>
</dbReference>
<dbReference type="GO" id="GO:0007411">
    <property type="term" value="P:axon guidance"/>
    <property type="evidence" value="ECO:0007669"/>
    <property type="project" value="TreeGrafter"/>
</dbReference>
<name>A0AAW2HB87_9NEOP</name>
<evidence type="ECO:0000259" key="22">
    <source>
        <dbReference type="PROSITE" id="PS50835"/>
    </source>
</evidence>
<dbReference type="GO" id="GO:0098609">
    <property type="term" value="P:cell-cell adhesion"/>
    <property type="evidence" value="ECO:0007669"/>
    <property type="project" value="TreeGrafter"/>
</dbReference>
<evidence type="ECO:0000256" key="12">
    <source>
        <dbReference type="ARBA" id="ARBA00023136"/>
    </source>
</evidence>
<feature type="signal peptide" evidence="21">
    <location>
        <begin position="1"/>
        <end position="21"/>
    </location>
</feature>
<feature type="domain" description="Fibronectin type-III" evidence="23">
    <location>
        <begin position="540"/>
        <end position="634"/>
    </location>
</feature>
<dbReference type="SUPFAM" id="SSF48726">
    <property type="entry name" value="Immunoglobulin"/>
    <property type="match status" value="3"/>
</dbReference>
<evidence type="ECO:0000256" key="13">
    <source>
        <dbReference type="ARBA" id="ARBA00023157"/>
    </source>
</evidence>
<feature type="domain" description="Ig-like" evidence="22">
    <location>
        <begin position="301"/>
        <end position="388"/>
    </location>
</feature>
<keyword evidence="12" id="KW-0472">Membrane</keyword>
<dbReference type="Gene3D" id="3.30.420.10">
    <property type="entry name" value="Ribonuclease H-like superfamily/Ribonuclease H"/>
    <property type="match status" value="1"/>
</dbReference>
<comment type="caution">
    <text evidence="25">The sequence shown here is derived from an EMBL/GenBank/DDBJ whole genome shotgun (WGS) entry which is preliminary data.</text>
</comment>
<evidence type="ECO:0000259" key="23">
    <source>
        <dbReference type="PROSITE" id="PS50853"/>
    </source>
</evidence>
<evidence type="ECO:0000259" key="24">
    <source>
        <dbReference type="PROSITE" id="PS51253"/>
    </source>
</evidence>
<dbReference type="GO" id="GO:0008201">
    <property type="term" value="F:heparin binding"/>
    <property type="evidence" value="ECO:0007669"/>
    <property type="project" value="UniProtKB-KW"/>
</dbReference>
<proteinExistence type="inferred from homology"/>
<dbReference type="Gene3D" id="2.60.40.10">
    <property type="entry name" value="Immunoglobulins"/>
    <property type="match status" value="6"/>
</dbReference>
<dbReference type="SUPFAM" id="SSF49265">
    <property type="entry name" value="Fibronectin type III"/>
    <property type="match status" value="1"/>
</dbReference>
<dbReference type="SMART" id="SM00408">
    <property type="entry name" value="IGc2"/>
    <property type="match status" value="4"/>
</dbReference>
<dbReference type="EMBL" id="JARGDH010000005">
    <property type="protein sequence ID" value="KAL0266934.1"/>
    <property type="molecule type" value="Genomic_DNA"/>
</dbReference>
<evidence type="ECO:0000256" key="18">
    <source>
        <dbReference type="ARBA" id="ARBA00038530"/>
    </source>
</evidence>
<keyword evidence="5" id="KW-0358">Heparin-binding</keyword>
<dbReference type="PANTHER" id="PTHR44170">
    <property type="entry name" value="PROTEIN SIDEKICK"/>
    <property type="match status" value="1"/>
</dbReference>
<dbReference type="GO" id="GO:0003677">
    <property type="term" value="F:DNA binding"/>
    <property type="evidence" value="ECO:0007669"/>
    <property type="project" value="UniProtKB-KW"/>
</dbReference>
<comment type="subcellular location">
    <subcellularLocation>
        <location evidence="2">Cell membrane</location>
    </subcellularLocation>
    <subcellularLocation>
        <location evidence="3">Membrane</location>
        <topology evidence="3">Single-pass type I membrane protein</topology>
    </subcellularLocation>
    <subcellularLocation>
        <location evidence="1">Nucleus</location>
    </subcellularLocation>
</comment>
<comment type="subunit">
    <text evidence="18">Homodimer. Heterotetramer; 2 iHog chains bind 2 hh chains when facilitated by heparin, heparin is required to promote high-affinity interactions between hh and iHog.</text>
</comment>
<accession>A0AAW2HB87</accession>
<keyword evidence="14" id="KW-0325">Glycoprotein</keyword>
<dbReference type="InterPro" id="IPR003598">
    <property type="entry name" value="Ig_sub2"/>
</dbReference>
<dbReference type="InterPro" id="IPR004875">
    <property type="entry name" value="DDE_SF_endonuclease_dom"/>
</dbReference>
<dbReference type="SMART" id="SM00674">
    <property type="entry name" value="CENPB"/>
    <property type="match status" value="1"/>
</dbReference>
<feature type="domain" description="Fibronectin type-III" evidence="23">
    <location>
        <begin position="434"/>
        <end position="532"/>
    </location>
</feature>
<keyword evidence="13" id="KW-1015">Disulfide bond</keyword>
<dbReference type="Gene3D" id="1.10.10.60">
    <property type="entry name" value="Homeodomain-like"/>
    <property type="match status" value="2"/>
</dbReference>
<evidence type="ECO:0000256" key="6">
    <source>
        <dbReference type="ARBA" id="ARBA00022692"/>
    </source>
</evidence>
<dbReference type="InterPro" id="IPR003599">
    <property type="entry name" value="Ig_sub"/>
</dbReference>
<dbReference type="Pfam" id="PF03221">
    <property type="entry name" value="HTH_Tnp_Tc5"/>
    <property type="match status" value="1"/>
</dbReference>
<keyword evidence="10" id="KW-1133">Transmembrane helix</keyword>
<organism evidence="25">
    <name type="scientific">Menopon gallinae</name>
    <name type="common">poultry shaft louse</name>
    <dbReference type="NCBI Taxonomy" id="328185"/>
    <lineage>
        <taxon>Eukaryota</taxon>
        <taxon>Metazoa</taxon>
        <taxon>Ecdysozoa</taxon>
        <taxon>Arthropoda</taxon>
        <taxon>Hexapoda</taxon>
        <taxon>Insecta</taxon>
        <taxon>Pterygota</taxon>
        <taxon>Neoptera</taxon>
        <taxon>Paraneoptera</taxon>
        <taxon>Psocodea</taxon>
        <taxon>Troctomorpha</taxon>
        <taxon>Phthiraptera</taxon>
        <taxon>Amblycera</taxon>
        <taxon>Menoponidae</taxon>
        <taxon>Menopon</taxon>
    </lineage>
</organism>
<dbReference type="SUPFAM" id="SSF46689">
    <property type="entry name" value="Homeodomain-like"/>
    <property type="match status" value="2"/>
</dbReference>
<dbReference type="PROSITE" id="PS50853">
    <property type="entry name" value="FN3"/>
    <property type="match status" value="2"/>
</dbReference>
<keyword evidence="9" id="KW-0654">Proteoglycan</keyword>
<dbReference type="FunFam" id="2.60.40.10:FF:000273">
    <property type="entry name" value="contactin-3 isoform X1"/>
    <property type="match status" value="1"/>
</dbReference>
<dbReference type="InterPro" id="IPR009057">
    <property type="entry name" value="Homeodomain-like_sf"/>
</dbReference>
<dbReference type="InterPro" id="IPR013783">
    <property type="entry name" value="Ig-like_fold"/>
</dbReference>
<dbReference type="CDD" id="cd00096">
    <property type="entry name" value="Ig"/>
    <property type="match status" value="1"/>
</dbReference>
<feature type="compositionally biased region" description="Low complexity" evidence="20">
    <location>
        <begin position="766"/>
        <end position="778"/>
    </location>
</feature>
<dbReference type="PROSITE" id="PS51253">
    <property type="entry name" value="HTH_CENPB"/>
    <property type="match status" value="1"/>
</dbReference>
<feature type="domain" description="Ig-like" evidence="22">
    <location>
        <begin position="117"/>
        <end position="194"/>
    </location>
</feature>
<evidence type="ECO:0000256" key="4">
    <source>
        <dbReference type="ARBA" id="ARBA00022475"/>
    </source>
</evidence>
<gene>
    <name evidence="25" type="ORF">PYX00_009340</name>
</gene>
<evidence type="ECO:0000256" key="17">
    <source>
        <dbReference type="ARBA" id="ARBA00038144"/>
    </source>
</evidence>
<dbReference type="InterPro" id="IPR036179">
    <property type="entry name" value="Ig-like_dom_sf"/>
</dbReference>
<dbReference type="PANTHER" id="PTHR44170:SF33">
    <property type="entry name" value="BROTHER OF IHOG, ISOFORM G-RELATED"/>
    <property type="match status" value="1"/>
</dbReference>
<dbReference type="InterPro" id="IPR007110">
    <property type="entry name" value="Ig-like_dom"/>
</dbReference>
<dbReference type="InterPro" id="IPR013098">
    <property type="entry name" value="Ig_I-set"/>
</dbReference>
<dbReference type="GO" id="GO:0005886">
    <property type="term" value="C:plasma membrane"/>
    <property type="evidence" value="ECO:0007669"/>
    <property type="project" value="UniProtKB-SubCell"/>
</dbReference>
<keyword evidence="8" id="KW-0677">Repeat</keyword>
<keyword evidence="15" id="KW-0393">Immunoglobulin domain</keyword>
<evidence type="ECO:0000256" key="3">
    <source>
        <dbReference type="ARBA" id="ARBA00004479"/>
    </source>
</evidence>
<feature type="region of interest" description="Disordered" evidence="20">
    <location>
        <begin position="1297"/>
        <end position="1319"/>
    </location>
</feature>
<evidence type="ECO:0000256" key="7">
    <source>
        <dbReference type="ARBA" id="ARBA00022729"/>
    </source>
</evidence>
<dbReference type="InterPro" id="IPR036116">
    <property type="entry name" value="FN3_sf"/>
</dbReference>
<dbReference type="Pfam" id="PF13927">
    <property type="entry name" value="Ig_3"/>
    <property type="match status" value="2"/>
</dbReference>
<feature type="region of interest" description="Disordered" evidence="20">
    <location>
        <begin position="628"/>
        <end position="655"/>
    </location>
</feature>
<protein>
    <recommendedName>
        <fullName evidence="19">Interference hedgehog</fullName>
    </recommendedName>
</protein>
<evidence type="ECO:0000256" key="8">
    <source>
        <dbReference type="ARBA" id="ARBA00022737"/>
    </source>
</evidence>